<dbReference type="CDD" id="cd07153">
    <property type="entry name" value="Fur_like"/>
    <property type="match status" value="1"/>
</dbReference>
<proteinExistence type="predicted"/>
<sequence>MSSSPPDDVPARGLEADQREARRQGTAAYLLFEGGGYVGHMASDFGAQLRAVSLRVTRPRLAVLAALRDHARVDTDTVIALVRAELPRVSHPAVYGVLRALTNAGLVRRMEPAGTTARYESRVGDNHHHVVCLSCGAIADVDRAVGHAPVSPPRMTRLRGRRGGGRLLGHLPDCATRQHCPVIRQFGGSR</sequence>
<evidence type="ECO:0000313" key="6">
    <source>
        <dbReference type="Proteomes" id="UP001501666"/>
    </source>
</evidence>
<comment type="caution">
    <text evidence="5">The sequence shown here is derived from an EMBL/GenBank/DDBJ whole genome shotgun (WGS) entry which is preliminary data.</text>
</comment>
<comment type="subcellular location">
    <subcellularLocation>
        <location evidence="1">Cytoplasm</location>
    </subcellularLocation>
</comment>
<feature type="region of interest" description="Disordered" evidence="4">
    <location>
        <begin position="1"/>
        <end position="20"/>
    </location>
</feature>
<organism evidence="5 6">
    <name type="scientific">Nonomuraea recticatena</name>
    <dbReference type="NCBI Taxonomy" id="46178"/>
    <lineage>
        <taxon>Bacteria</taxon>
        <taxon>Bacillati</taxon>
        <taxon>Actinomycetota</taxon>
        <taxon>Actinomycetes</taxon>
        <taxon>Streptosporangiales</taxon>
        <taxon>Streptosporangiaceae</taxon>
        <taxon>Nonomuraea</taxon>
    </lineage>
</organism>
<dbReference type="SUPFAM" id="SSF46785">
    <property type="entry name" value="Winged helix' DNA-binding domain"/>
    <property type="match status" value="1"/>
</dbReference>
<dbReference type="PANTHER" id="PTHR33202">
    <property type="entry name" value="ZINC UPTAKE REGULATION PROTEIN"/>
    <property type="match status" value="1"/>
</dbReference>
<evidence type="ECO:0000256" key="3">
    <source>
        <dbReference type="ARBA" id="ARBA00022723"/>
    </source>
</evidence>
<name>A0ABP6FVK3_9ACTN</name>
<evidence type="ECO:0000256" key="2">
    <source>
        <dbReference type="ARBA" id="ARBA00022490"/>
    </source>
</evidence>
<dbReference type="EMBL" id="BAAATE010000059">
    <property type="protein sequence ID" value="GAA2700209.1"/>
    <property type="molecule type" value="Genomic_DNA"/>
</dbReference>
<evidence type="ECO:0008006" key="7">
    <source>
        <dbReference type="Google" id="ProtNLM"/>
    </source>
</evidence>
<reference evidence="6" key="1">
    <citation type="journal article" date="2019" name="Int. J. Syst. Evol. Microbiol.">
        <title>The Global Catalogue of Microorganisms (GCM) 10K type strain sequencing project: providing services to taxonomists for standard genome sequencing and annotation.</title>
        <authorList>
            <consortium name="The Broad Institute Genomics Platform"/>
            <consortium name="The Broad Institute Genome Sequencing Center for Infectious Disease"/>
            <person name="Wu L."/>
            <person name="Ma J."/>
        </authorList>
    </citation>
    <scope>NUCLEOTIDE SEQUENCE [LARGE SCALE GENOMIC DNA]</scope>
    <source>
        <strain evidence="6">JCM 6835</strain>
    </source>
</reference>
<dbReference type="Pfam" id="PF01475">
    <property type="entry name" value="FUR"/>
    <property type="match status" value="1"/>
</dbReference>
<keyword evidence="2" id="KW-0963">Cytoplasm</keyword>
<dbReference type="InterPro" id="IPR036390">
    <property type="entry name" value="WH_DNA-bd_sf"/>
</dbReference>
<evidence type="ECO:0000256" key="4">
    <source>
        <dbReference type="SAM" id="MobiDB-lite"/>
    </source>
</evidence>
<keyword evidence="3" id="KW-0479">Metal-binding</keyword>
<dbReference type="PANTHER" id="PTHR33202:SF18">
    <property type="entry name" value="TRANSCRIPTIONAL REGULATOR FURA"/>
    <property type="match status" value="1"/>
</dbReference>
<accession>A0ABP6FVK3</accession>
<evidence type="ECO:0000313" key="5">
    <source>
        <dbReference type="EMBL" id="GAA2700209.1"/>
    </source>
</evidence>
<dbReference type="Gene3D" id="1.10.10.10">
    <property type="entry name" value="Winged helix-like DNA-binding domain superfamily/Winged helix DNA-binding domain"/>
    <property type="match status" value="1"/>
</dbReference>
<dbReference type="InterPro" id="IPR036388">
    <property type="entry name" value="WH-like_DNA-bd_sf"/>
</dbReference>
<keyword evidence="6" id="KW-1185">Reference proteome</keyword>
<evidence type="ECO:0000256" key="1">
    <source>
        <dbReference type="ARBA" id="ARBA00004496"/>
    </source>
</evidence>
<gene>
    <name evidence="5" type="ORF">GCM10010412_097300</name>
</gene>
<protein>
    <recommendedName>
        <fullName evidence="7">Transcriptional repressor</fullName>
    </recommendedName>
</protein>
<dbReference type="InterPro" id="IPR002481">
    <property type="entry name" value="FUR"/>
</dbReference>
<dbReference type="Proteomes" id="UP001501666">
    <property type="component" value="Unassembled WGS sequence"/>
</dbReference>